<dbReference type="EMBL" id="LR134204">
    <property type="protein sequence ID" value="VEB88902.1"/>
    <property type="molecule type" value="Genomic_DNA"/>
</dbReference>
<organism evidence="1 2">
    <name type="scientific">Citrobacter koseri</name>
    <name type="common">Citrobacter diversus</name>
    <dbReference type="NCBI Taxonomy" id="545"/>
    <lineage>
        <taxon>Bacteria</taxon>
        <taxon>Pseudomonadati</taxon>
        <taxon>Pseudomonadota</taxon>
        <taxon>Gammaproteobacteria</taxon>
        <taxon>Enterobacterales</taxon>
        <taxon>Enterobacteriaceae</taxon>
        <taxon>Citrobacter</taxon>
    </lineage>
</organism>
<gene>
    <name evidence="1" type="ORF">NCTC11075_02001</name>
</gene>
<reference evidence="1 2" key="1">
    <citation type="submission" date="2018-12" db="EMBL/GenBank/DDBJ databases">
        <authorList>
            <consortium name="Pathogen Informatics"/>
        </authorList>
    </citation>
    <scope>NUCLEOTIDE SEQUENCE [LARGE SCALE GENOMIC DNA]</scope>
    <source>
        <strain evidence="1 2">NCTC11075</strain>
    </source>
</reference>
<dbReference type="RefSeq" id="WP_112001559.1">
    <property type="nucleotide sequence ID" value="NZ_CP052059.1"/>
</dbReference>
<evidence type="ECO:0000313" key="1">
    <source>
        <dbReference type="EMBL" id="VEB88902.1"/>
    </source>
</evidence>
<name>A0A3S4JQ10_CITKO</name>
<dbReference type="Proteomes" id="UP000270272">
    <property type="component" value="Chromosome"/>
</dbReference>
<dbReference type="AlphaFoldDB" id="A0A3S4JQ10"/>
<proteinExistence type="predicted"/>
<accession>A0A3S4JQ10</accession>
<evidence type="ECO:0000313" key="2">
    <source>
        <dbReference type="Proteomes" id="UP000270272"/>
    </source>
</evidence>
<sequence>MGYLMRTNNSLYVKAYLQQELRNQSMALSLEKVVGAFSERFSDNVMDTLTSLSNGAGRLAGRGVCLFLGDNETCNGLRYYDQRMAICIIELIKRTDAILDMLYLCIVYVLQRYNDKMQLRILAKIIWYMADCKNYSSSLCQNFELDDGKIEEVLRRLQDLDEKEEILENLIGESIYPVTARLQKMAVKGAVHMATDMVTQGILAYTAGPILPVRQA</sequence>
<dbReference type="GeneID" id="45137938"/>
<protein>
    <submittedName>
        <fullName evidence="1">Uncharacterized protein</fullName>
    </submittedName>
</protein>